<dbReference type="InterPro" id="IPR011990">
    <property type="entry name" value="TPR-like_helical_dom_sf"/>
</dbReference>
<evidence type="ECO:0000313" key="1">
    <source>
        <dbReference type="EMBL" id="BFO70641.1"/>
    </source>
</evidence>
<evidence type="ECO:0008006" key="2">
    <source>
        <dbReference type="Google" id="ProtNLM"/>
    </source>
</evidence>
<proteinExistence type="predicted"/>
<reference evidence="1" key="1">
    <citation type="submission" date="2024-07" db="EMBL/GenBank/DDBJ databases">
        <title>Complete genome sequence of Prevotella sp. YM-2024 GTC17253.</title>
        <authorList>
            <person name="Hayashi M."/>
            <person name="Muto Y."/>
            <person name="Tanaka K."/>
            <person name="Niwa H."/>
        </authorList>
    </citation>
    <scope>NUCLEOTIDE SEQUENCE</scope>
    <source>
        <strain evidence="1">GTC17253</strain>
    </source>
</reference>
<dbReference type="EMBL" id="AP035785">
    <property type="protein sequence ID" value="BFO70641.1"/>
    <property type="molecule type" value="Genomic_DNA"/>
</dbReference>
<gene>
    <name evidence="1" type="ORF">GTC17253_06070</name>
</gene>
<accession>A0AB33IRP8</accession>
<dbReference type="Gene3D" id="1.25.40.10">
    <property type="entry name" value="Tetratricopeptide repeat domain"/>
    <property type="match status" value="1"/>
</dbReference>
<dbReference type="AlphaFoldDB" id="A0AB33IRP8"/>
<organism evidence="1">
    <name type="scientific">Prevotella sp. GTC17253</name>
    <dbReference type="NCBI Taxonomy" id="3236793"/>
    <lineage>
        <taxon>Bacteria</taxon>
        <taxon>Pseudomonadati</taxon>
        <taxon>Bacteroidota</taxon>
        <taxon>Bacteroidia</taxon>
        <taxon>Bacteroidales</taxon>
        <taxon>Prevotellaceae</taxon>
        <taxon>Prevotella</taxon>
    </lineage>
</organism>
<name>A0AB33IRP8_9BACT</name>
<sequence>MQGKEASPRTTAKKLNKQIEILLNKLENGQHSTIDSAAYYNDVFQMLKTALICDFYDVQSLKNQQDTPSYRLKNGKHLNGYLEKLIDAGMYYYRHMQNETAINVFRLYLDCTESALFHEQKYIQGQAAYYVSLLAYGKKDYITSEHFADVALKDINYAKEAAEIKVNCMRMGLKNKVDSIQYLSVLSALHREKPEHELYFKLLIEYLSSPGHKQLLKEFATEEVRIRPNNKWVWALKGETDMKSQQWDDAIVSFNKTLAIDSTMIKAIYNIGLCYCSKAMYLRRELENDSGKVKRKDYKLIREELDHAAAWLEKAKRLDPNEDIVKWSFPLKKVKKVLGN</sequence>
<dbReference type="SUPFAM" id="SSF48452">
    <property type="entry name" value="TPR-like"/>
    <property type="match status" value="1"/>
</dbReference>
<protein>
    <recommendedName>
        <fullName evidence="2">Tetratricopeptide repeat protein</fullName>
    </recommendedName>
</protein>